<dbReference type="STRING" id="526222.Desal_1833"/>
<dbReference type="RefSeq" id="WP_015851711.1">
    <property type="nucleotide sequence ID" value="NC_012881.1"/>
</dbReference>
<evidence type="ECO:0000313" key="1">
    <source>
        <dbReference type="EMBL" id="ACS79895.1"/>
    </source>
</evidence>
<sequence>MIPIIQIENGEIPSPRGYAVSMVIKSFKGRRDVEVHLFRPEWDEADEGKIKWDNLFGSPATLDAIPDAKKDRKIVLESFTMEERDQVVEYLKEHYSSRLESIFSTPMEFPVPTGLPPLSSITEGKDIGLIKFEKVPHFDLPFALRGLYNLGAHRPLVETREGDDN</sequence>
<dbReference type="HOGENOM" id="CLU_1641073_0_0_7"/>
<reference evidence="1 2" key="1">
    <citation type="submission" date="2009-06" db="EMBL/GenBank/DDBJ databases">
        <title>Complete sequence of Desulfovibrio salexigens DSM 2638.</title>
        <authorList>
            <consortium name="US DOE Joint Genome Institute"/>
            <person name="Lucas S."/>
            <person name="Copeland A."/>
            <person name="Lapidus A."/>
            <person name="Glavina del Rio T."/>
            <person name="Tice H."/>
            <person name="Bruce D."/>
            <person name="Goodwin L."/>
            <person name="Pitluck S."/>
            <person name="Munk A.C."/>
            <person name="Brettin T."/>
            <person name="Detter J.C."/>
            <person name="Han C."/>
            <person name="Tapia R."/>
            <person name="Larimer F."/>
            <person name="Land M."/>
            <person name="Hauser L."/>
            <person name="Kyrpides N."/>
            <person name="Anderson I."/>
            <person name="Wall J.D."/>
            <person name="Arkin A.P."/>
            <person name="Dehal P."/>
            <person name="Chivian D."/>
            <person name="Giles B."/>
            <person name="Hazen T.C."/>
        </authorList>
    </citation>
    <scope>NUCLEOTIDE SEQUENCE [LARGE SCALE GENOMIC DNA]</scope>
    <source>
        <strain evidence="2">ATCC 14822 / DSM 2638 / NCIMB 8403 / VKM B-1763</strain>
    </source>
</reference>
<dbReference type="AlphaFoldDB" id="C6BTW5"/>
<name>C6BTW5_MARSD</name>
<organism evidence="1 2">
    <name type="scientific">Maridesulfovibrio salexigens (strain ATCC 14822 / DSM 2638 / NCIMB 8403 / VKM B-1763)</name>
    <name type="common">Desulfovibrio salexigens</name>
    <dbReference type="NCBI Taxonomy" id="526222"/>
    <lineage>
        <taxon>Bacteria</taxon>
        <taxon>Pseudomonadati</taxon>
        <taxon>Thermodesulfobacteriota</taxon>
        <taxon>Desulfovibrionia</taxon>
        <taxon>Desulfovibrionales</taxon>
        <taxon>Desulfovibrionaceae</taxon>
        <taxon>Maridesulfovibrio</taxon>
    </lineage>
</organism>
<evidence type="ECO:0000313" key="2">
    <source>
        <dbReference type="Proteomes" id="UP000002601"/>
    </source>
</evidence>
<accession>C6BTW5</accession>
<dbReference type="EMBL" id="CP001649">
    <property type="protein sequence ID" value="ACS79895.1"/>
    <property type="molecule type" value="Genomic_DNA"/>
</dbReference>
<dbReference type="OrthoDB" id="5470971at2"/>
<dbReference type="eggNOG" id="ENOG50340SP">
    <property type="taxonomic scope" value="Bacteria"/>
</dbReference>
<dbReference type="KEGG" id="dsa:Desal_1833"/>
<dbReference type="Proteomes" id="UP000002601">
    <property type="component" value="Chromosome"/>
</dbReference>
<keyword evidence="2" id="KW-1185">Reference proteome</keyword>
<gene>
    <name evidence="1" type="ordered locus">Desal_1833</name>
</gene>
<proteinExistence type="predicted"/>
<protein>
    <submittedName>
        <fullName evidence="1">Uncharacterized protein</fullName>
    </submittedName>
</protein>